<keyword evidence="1" id="KW-0812">Transmembrane</keyword>
<evidence type="ECO:0000256" key="1">
    <source>
        <dbReference type="SAM" id="Phobius"/>
    </source>
</evidence>
<protein>
    <submittedName>
        <fullName evidence="3">VanZ family protein</fullName>
    </submittedName>
</protein>
<keyword evidence="1" id="KW-0472">Membrane</keyword>
<reference evidence="3" key="2">
    <citation type="submission" date="2021-04" db="EMBL/GenBank/DDBJ databases">
        <authorList>
            <person name="Gilroy R."/>
        </authorList>
    </citation>
    <scope>NUCLEOTIDE SEQUENCE</scope>
    <source>
        <strain evidence="3">2239</strain>
    </source>
</reference>
<dbReference type="PANTHER" id="PTHR28008:SF1">
    <property type="entry name" value="DOMAIN PROTEIN, PUTATIVE (AFU_ORTHOLOGUE AFUA_3G10980)-RELATED"/>
    <property type="match status" value="1"/>
</dbReference>
<feature type="transmembrane region" description="Helical" evidence="1">
    <location>
        <begin position="17"/>
        <end position="37"/>
    </location>
</feature>
<comment type="caution">
    <text evidence="3">The sequence shown here is derived from an EMBL/GenBank/DDBJ whole genome shotgun (WGS) entry which is preliminary data.</text>
</comment>
<organism evidence="3 4">
    <name type="scientific">Candidatus Allofournierella pullicola</name>
    <dbReference type="NCBI Taxonomy" id="2838596"/>
    <lineage>
        <taxon>Bacteria</taxon>
        <taxon>Bacillati</taxon>
        <taxon>Bacillota</taxon>
        <taxon>Clostridia</taxon>
        <taxon>Eubacteriales</taxon>
        <taxon>Oscillospiraceae</taxon>
        <taxon>Allofournierella</taxon>
    </lineage>
</organism>
<evidence type="ECO:0000313" key="4">
    <source>
        <dbReference type="Proteomes" id="UP000824193"/>
    </source>
</evidence>
<feature type="domain" description="VanZ-like" evidence="2">
    <location>
        <begin position="29"/>
        <end position="153"/>
    </location>
</feature>
<dbReference type="PANTHER" id="PTHR28008">
    <property type="entry name" value="DOMAIN PROTEIN, PUTATIVE (AFU_ORTHOLOGUE AFUA_3G10980)-RELATED"/>
    <property type="match status" value="1"/>
</dbReference>
<sequence length="173" mass="19775">MPKGKLPLETKRKTSPLVIFARILFTGCLVWSIWFIFRNSLQIAQASGAQSQRVQELLNALAARVGLGPFSLHTVRKMAHFAEFALQGFWFMLCLRVYTRHFVRHVSWPLFCGLLVAVIDETIQLYVPGRTSSTLDVLLDFSGVVSGLFVALVILLFFRMCGILWRNREREIE</sequence>
<evidence type="ECO:0000259" key="2">
    <source>
        <dbReference type="Pfam" id="PF04892"/>
    </source>
</evidence>
<evidence type="ECO:0000313" key="3">
    <source>
        <dbReference type="EMBL" id="HIX06263.1"/>
    </source>
</evidence>
<dbReference type="Pfam" id="PF04892">
    <property type="entry name" value="VanZ"/>
    <property type="match status" value="1"/>
</dbReference>
<proteinExistence type="predicted"/>
<dbReference type="AlphaFoldDB" id="A0A9D2ADZ0"/>
<dbReference type="Proteomes" id="UP000824193">
    <property type="component" value="Unassembled WGS sequence"/>
</dbReference>
<dbReference type="NCBIfam" id="NF037970">
    <property type="entry name" value="vanZ_1"/>
    <property type="match status" value="1"/>
</dbReference>
<dbReference type="InterPro" id="IPR006976">
    <property type="entry name" value="VanZ-like"/>
</dbReference>
<accession>A0A9D2ADZ0</accession>
<feature type="transmembrane region" description="Helical" evidence="1">
    <location>
        <begin position="139"/>
        <end position="158"/>
    </location>
</feature>
<feature type="transmembrane region" description="Helical" evidence="1">
    <location>
        <begin position="106"/>
        <end position="127"/>
    </location>
</feature>
<reference evidence="3" key="1">
    <citation type="journal article" date="2021" name="PeerJ">
        <title>Extensive microbial diversity within the chicken gut microbiome revealed by metagenomics and culture.</title>
        <authorList>
            <person name="Gilroy R."/>
            <person name="Ravi A."/>
            <person name="Getino M."/>
            <person name="Pursley I."/>
            <person name="Horton D.L."/>
            <person name="Alikhan N.F."/>
            <person name="Baker D."/>
            <person name="Gharbi K."/>
            <person name="Hall N."/>
            <person name="Watson M."/>
            <person name="Adriaenssens E.M."/>
            <person name="Foster-Nyarko E."/>
            <person name="Jarju S."/>
            <person name="Secka A."/>
            <person name="Antonio M."/>
            <person name="Oren A."/>
            <person name="Chaudhuri R.R."/>
            <person name="La Ragione R."/>
            <person name="Hildebrand F."/>
            <person name="Pallen M.J."/>
        </authorList>
    </citation>
    <scope>NUCLEOTIDE SEQUENCE</scope>
    <source>
        <strain evidence="3">2239</strain>
    </source>
</reference>
<gene>
    <name evidence="3" type="ORF">H9865_09275</name>
</gene>
<dbReference type="EMBL" id="DXFW01000031">
    <property type="protein sequence ID" value="HIX06263.1"/>
    <property type="molecule type" value="Genomic_DNA"/>
</dbReference>
<keyword evidence="1" id="KW-1133">Transmembrane helix</keyword>
<name>A0A9D2ADZ0_9FIRM</name>